<sequence length="108" mass="13223">MYYRNDALEPNNFDSKEINAENNQQDRHKQTDKNYMGMPYNMFPMSQCPWMQTCPMKETCPMMGESKMMPQMDPGDPDPRFPHFHHFHHHFHHHFFHPHFPHHHMRGF</sequence>
<gene>
    <name evidence="2" type="ORF">ACJDUH_10460</name>
</gene>
<keyword evidence="3" id="KW-1185">Reference proteome</keyword>
<feature type="region of interest" description="Disordered" evidence="1">
    <location>
        <begin position="1"/>
        <end position="34"/>
    </location>
</feature>
<organism evidence="2 3">
    <name type="scientific">Candidatus Clostridium radicumherbarum</name>
    <dbReference type="NCBI Taxonomy" id="3381662"/>
    <lineage>
        <taxon>Bacteria</taxon>
        <taxon>Bacillati</taxon>
        <taxon>Bacillota</taxon>
        <taxon>Clostridia</taxon>
        <taxon>Eubacteriales</taxon>
        <taxon>Clostridiaceae</taxon>
        <taxon>Clostridium</taxon>
    </lineage>
</organism>
<reference evidence="2 3" key="1">
    <citation type="submission" date="2024-11" db="EMBL/GenBank/DDBJ databases">
        <authorList>
            <person name="Heng Y.C."/>
            <person name="Lim A.C.H."/>
            <person name="Lee J.K.Y."/>
            <person name="Kittelmann S."/>
        </authorList>
    </citation>
    <scope>NUCLEOTIDE SEQUENCE [LARGE SCALE GENOMIC DNA]</scope>
    <source>
        <strain evidence="2 3">WILCCON 0202</strain>
    </source>
</reference>
<evidence type="ECO:0000256" key="1">
    <source>
        <dbReference type="SAM" id="MobiDB-lite"/>
    </source>
</evidence>
<evidence type="ECO:0000313" key="2">
    <source>
        <dbReference type="EMBL" id="MFL0268530.1"/>
    </source>
</evidence>
<dbReference type="RefSeq" id="WP_406765159.1">
    <property type="nucleotide sequence ID" value="NZ_JBJHZY010000002.1"/>
</dbReference>
<dbReference type="Proteomes" id="UP001623661">
    <property type="component" value="Unassembled WGS sequence"/>
</dbReference>
<comment type="caution">
    <text evidence="2">The sequence shown here is derived from an EMBL/GenBank/DDBJ whole genome shotgun (WGS) entry which is preliminary data.</text>
</comment>
<proteinExistence type="predicted"/>
<feature type="compositionally biased region" description="Basic and acidic residues" evidence="1">
    <location>
        <begin position="14"/>
        <end position="32"/>
    </location>
</feature>
<protein>
    <submittedName>
        <fullName evidence="2">Uncharacterized protein</fullName>
    </submittedName>
</protein>
<evidence type="ECO:0000313" key="3">
    <source>
        <dbReference type="Proteomes" id="UP001623661"/>
    </source>
</evidence>
<name>A0ABW8TS16_9CLOT</name>
<dbReference type="EMBL" id="JBJHZY010000002">
    <property type="protein sequence ID" value="MFL0268530.1"/>
    <property type="molecule type" value="Genomic_DNA"/>
</dbReference>
<accession>A0ABW8TS16</accession>